<sequence>MFKKLKEKVNSSKNDAPGGGGGGIQGMSFRGGPPSKPGSAPSGPRPTWTTSMDPDSPGANPQSLSPARDGIAFIDARVALVSSKELGYLLAAMAKLRLRPVLVPSLAKIVGQVCKEKGGTGMQKERMIIENLFTSALSAAKVPDDLIAGLNPVLDIHWVSEKKYALEDVVEENVWLALVEGVEDNGENRPAMAASGVKQTSQALKQSSDRLTISGEIVTVSRNTLGPHIFFAGDEILESAAVKEAGGPNLTGIAFKNIDRGGLGFKGQAAADEFVQRIYERAKADAAAAATPSLAIDINGATPTSGNGNGNGNGTGNGTGTGTPASAGPGMSPTQSLWLRNADISDLVVDVDPKAKSP</sequence>
<name>A0AA48L1B5_9TREE</name>
<dbReference type="Proteomes" id="UP001233271">
    <property type="component" value="Chromosome 1"/>
</dbReference>
<dbReference type="EMBL" id="AP028212">
    <property type="protein sequence ID" value="BEI88627.1"/>
    <property type="molecule type" value="Genomic_DNA"/>
</dbReference>
<proteinExistence type="predicted"/>
<feature type="region of interest" description="Disordered" evidence="1">
    <location>
        <begin position="300"/>
        <end position="336"/>
    </location>
</feature>
<protein>
    <submittedName>
        <fullName evidence="2">Uncharacterized protein</fullName>
    </submittedName>
</protein>
<feature type="compositionally biased region" description="Gly residues" evidence="1">
    <location>
        <begin position="307"/>
        <end position="321"/>
    </location>
</feature>
<feature type="region of interest" description="Disordered" evidence="1">
    <location>
        <begin position="1"/>
        <end position="65"/>
    </location>
</feature>
<evidence type="ECO:0000313" key="3">
    <source>
        <dbReference type="Proteomes" id="UP001233271"/>
    </source>
</evidence>
<dbReference type="RefSeq" id="XP_060453893.1">
    <property type="nucleotide sequence ID" value="XM_060596951.1"/>
</dbReference>
<dbReference type="AlphaFoldDB" id="A0AA48L1B5"/>
<reference evidence="2" key="1">
    <citation type="journal article" date="2023" name="BMC Genomics">
        <title>Chromosome-level genome assemblies of Cutaneotrichosporon spp. (Trichosporonales, Basidiomycota) reveal imbalanced evolution between nucleotide sequences and chromosome synteny.</title>
        <authorList>
            <person name="Kobayashi Y."/>
            <person name="Kayamori A."/>
            <person name="Aoki K."/>
            <person name="Shiwa Y."/>
            <person name="Matsutani M."/>
            <person name="Fujita N."/>
            <person name="Sugita T."/>
            <person name="Iwasaki W."/>
            <person name="Tanaka N."/>
            <person name="Takashima M."/>
        </authorList>
    </citation>
    <scope>NUCLEOTIDE SEQUENCE</scope>
    <source>
        <strain evidence="2">HIS019</strain>
    </source>
</reference>
<feature type="compositionally biased region" description="Polar residues" evidence="1">
    <location>
        <begin position="47"/>
        <end position="65"/>
    </location>
</feature>
<accession>A0AA48L1B5</accession>
<dbReference type="GeneID" id="85492498"/>
<evidence type="ECO:0000256" key="1">
    <source>
        <dbReference type="SAM" id="MobiDB-lite"/>
    </source>
</evidence>
<gene>
    <name evidence="2" type="ORF">CcaverHIS019_0113450</name>
</gene>
<dbReference type="KEGG" id="ccac:CcaHIS019_0113450"/>
<evidence type="ECO:0000313" key="2">
    <source>
        <dbReference type="EMBL" id="BEI88627.1"/>
    </source>
</evidence>
<keyword evidence="3" id="KW-1185">Reference proteome</keyword>
<feature type="compositionally biased region" description="Low complexity" evidence="1">
    <location>
        <begin position="26"/>
        <end position="46"/>
    </location>
</feature>
<organism evidence="2 3">
    <name type="scientific">Cutaneotrichosporon cavernicola</name>
    <dbReference type="NCBI Taxonomy" id="279322"/>
    <lineage>
        <taxon>Eukaryota</taxon>
        <taxon>Fungi</taxon>
        <taxon>Dikarya</taxon>
        <taxon>Basidiomycota</taxon>
        <taxon>Agaricomycotina</taxon>
        <taxon>Tremellomycetes</taxon>
        <taxon>Trichosporonales</taxon>
        <taxon>Trichosporonaceae</taxon>
        <taxon>Cutaneotrichosporon</taxon>
    </lineage>
</organism>